<feature type="coiled-coil region" evidence="4">
    <location>
        <begin position="333"/>
        <end position="371"/>
    </location>
</feature>
<dbReference type="RefSeq" id="WP_044175020.1">
    <property type="nucleotide sequence ID" value="NZ_AP018045.1"/>
</dbReference>
<dbReference type="GO" id="GO:1902201">
    <property type="term" value="P:negative regulation of bacterial-type flagellum-dependent cell motility"/>
    <property type="evidence" value="ECO:0007669"/>
    <property type="project" value="TreeGrafter"/>
</dbReference>
<dbReference type="PROSITE" id="PS50887">
    <property type="entry name" value="GGDEF"/>
    <property type="match status" value="1"/>
</dbReference>
<reference evidence="8" key="2">
    <citation type="submission" date="2017-05" db="EMBL/GenBank/DDBJ databases">
        <title>Whole genome sequence of fish pathogenic bacteria, Photobacterium damselae subsp. piscicida, strain 91-197, isolated from hybrid striped bass (Morone sp.) in USA.</title>
        <authorList>
            <person name="Teru Y."/>
            <person name="Hikima J."/>
            <person name="Kono T."/>
            <person name="Sakai M."/>
            <person name="Takano T."/>
            <person name="Hawke J.P."/>
            <person name="Takeyama H."/>
            <person name="Aoki T."/>
        </authorList>
    </citation>
    <scope>NUCLEOTIDE SEQUENCE [LARGE SCALE GENOMIC DNA]</scope>
    <source>
        <strain evidence="8">91-197</strain>
    </source>
</reference>
<dbReference type="GO" id="GO:0005886">
    <property type="term" value="C:plasma membrane"/>
    <property type="evidence" value="ECO:0007669"/>
    <property type="project" value="TreeGrafter"/>
</dbReference>
<dbReference type="InterPro" id="IPR029787">
    <property type="entry name" value="Nucleotide_cyclase"/>
</dbReference>
<feature type="coiled-coil region" evidence="4">
    <location>
        <begin position="160"/>
        <end position="187"/>
    </location>
</feature>
<sequence>MEHLETFYAEIIKQWGHAHSLRTLCELTCRNLEQSFGVLACELVVSYKNSWTSLVVMDETGIHYHFPPQDLQNDGAIPFYRINKSLRPNTPLRHVQNNELYISLPLERRSRIIGCFIMKFDLTKSPALEATYFAPLAALLSAEVHASFVSESMIDEHWGRRTAERELQITQDEQKELMEQLQALHDLSYMLWRAESMDAMLFTAVEQSKKLLHIDRLAIFLFDDNYRMHGTYGSDLHGNTVDEHYFESEIPDLWFASHTLAKREYTAIQAHTELYHDLKQVGYGWSGYIALWDDDAPVGWIACDNLVTGKPLRQYHNHIFQQLGFIISQHIVRRQAEEELMKLNKELEQRVHERTTELEQVNQQLEKMSRQDPLTQVANRRVFDNTFDEEWRRAERHQLPISLLIIDVDHFKHYNDCFGHAAGDACLRKIAKTLNSVERRAGALFARYGGEEFVLLLPGQELSAATYTAKRIINEIHQLALPTTSRRMTELRDMKDVVTVSVGVHCQIPHAATSMEEFFRQTDIALYEAKSRGRDQYFVI</sequence>
<dbReference type="Proteomes" id="UP000218676">
    <property type="component" value="Chromosome 1"/>
</dbReference>
<accession>A0A1Q9H3U6</accession>
<dbReference type="Gene3D" id="3.30.70.270">
    <property type="match status" value="1"/>
</dbReference>
<dbReference type="InterPro" id="IPR043128">
    <property type="entry name" value="Rev_trsase/Diguanyl_cyclase"/>
</dbReference>
<dbReference type="InterPro" id="IPR050469">
    <property type="entry name" value="Diguanylate_Cyclase"/>
</dbReference>
<evidence type="ECO:0000313" key="9">
    <source>
        <dbReference type="Proteomes" id="UP000516656"/>
    </source>
</evidence>
<reference evidence="7 9" key="3">
    <citation type="submission" date="2020-09" db="EMBL/GenBank/DDBJ databases">
        <title>Complete, closed and curated genome sequences of Photobacterium damselae subsp. piscicida isolates from Australia indicate localised evolution and additional plasmid-borne pathogenicity mechanisms.</title>
        <authorList>
            <person name="Baseggio L."/>
            <person name="Silayeva O."/>
            <person name="Buller N."/>
            <person name="Landos M."/>
            <person name="Engelstaedter J."/>
            <person name="Barnes A.C."/>
        </authorList>
    </citation>
    <scope>NUCLEOTIDE SEQUENCE [LARGE SCALE GENOMIC DNA]</scope>
    <source>
        <strain evidence="7 9">AS-16-0540-1</strain>
    </source>
</reference>
<dbReference type="NCBIfam" id="TIGR00254">
    <property type="entry name" value="GGDEF"/>
    <property type="match status" value="1"/>
</dbReference>
<feature type="domain" description="GGDEF" evidence="5">
    <location>
        <begin position="399"/>
        <end position="540"/>
    </location>
</feature>
<dbReference type="EMBL" id="CP061854">
    <property type="protein sequence ID" value="QOD57274.1"/>
    <property type="molecule type" value="Genomic_DNA"/>
</dbReference>
<evidence type="ECO:0000256" key="3">
    <source>
        <dbReference type="ARBA" id="ARBA00034247"/>
    </source>
</evidence>
<dbReference type="PANTHER" id="PTHR45138:SF9">
    <property type="entry name" value="DIGUANYLATE CYCLASE DGCM-RELATED"/>
    <property type="match status" value="1"/>
</dbReference>
<name>A0A1Q9H3U6_PHODP</name>
<dbReference type="InterPro" id="IPR029016">
    <property type="entry name" value="GAF-like_dom_sf"/>
</dbReference>
<gene>
    <name evidence="7" type="ORF">IC627_04660</name>
    <name evidence="6" type="ORF">PDPUS_1_02330</name>
</gene>
<reference evidence="6" key="1">
    <citation type="journal article" date="2017" name="Genome Announc.">
        <title>Whole-Genome Sequence of Photobacterium damselae subsp. piscicida Strain 91-197, Isolated from Hybrid Striped Bass (Morone sp.) in the United States.</title>
        <authorList>
            <person name="Teru Y."/>
            <person name="Hikima J."/>
            <person name="Kono T."/>
            <person name="Sakai M."/>
            <person name="Takano T."/>
            <person name="Hawke J.P."/>
            <person name="Takeyama H."/>
            <person name="Aoki T."/>
        </authorList>
    </citation>
    <scope>NUCLEOTIDE SEQUENCE</scope>
    <source>
        <strain evidence="6">91-197</strain>
    </source>
</reference>
<evidence type="ECO:0000313" key="6">
    <source>
        <dbReference type="EMBL" id="BAX53704.1"/>
    </source>
</evidence>
<dbReference type="GO" id="GO:0052621">
    <property type="term" value="F:diguanylate cyclase activity"/>
    <property type="evidence" value="ECO:0007669"/>
    <property type="project" value="UniProtKB-EC"/>
</dbReference>
<dbReference type="CDD" id="cd01949">
    <property type="entry name" value="GGDEF"/>
    <property type="match status" value="1"/>
</dbReference>
<evidence type="ECO:0000256" key="2">
    <source>
        <dbReference type="ARBA" id="ARBA00012528"/>
    </source>
</evidence>
<dbReference type="SUPFAM" id="SSF55073">
    <property type="entry name" value="Nucleotide cyclase"/>
    <property type="match status" value="1"/>
</dbReference>
<evidence type="ECO:0000259" key="5">
    <source>
        <dbReference type="PROSITE" id="PS50887"/>
    </source>
</evidence>
<dbReference type="Proteomes" id="UP000516656">
    <property type="component" value="Chromosome 1"/>
</dbReference>
<evidence type="ECO:0000256" key="1">
    <source>
        <dbReference type="ARBA" id="ARBA00001946"/>
    </source>
</evidence>
<organism evidence="6 8">
    <name type="scientific">Photobacterium damsela subsp. piscicida</name>
    <name type="common">Pasteurella piscicida</name>
    <dbReference type="NCBI Taxonomy" id="38294"/>
    <lineage>
        <taxon>Bacteria</taxon>
        <taxon>Pseudomonadati</taxon>
        <taxon>Pseudomonadota</taxon>
        <taxon>Gammaproteobacteria</taxon>
        <taxon>Vibrionales</taxon>
        <taxon>Vibrionaceae</taxon>
        <taxon>Photobacterium</taxon>
    </lineage>
</organism>
<protein>
    <recommendedName>
        <fullName evidence="2">diguanylate cyclase</fullName>
        <ecNumber evidence="2">2.7.7.65</ecNumber>
    </recommendedName>
</protein>
<dbReference type="Pfam" id="PF00990">
    <property type="entry name" value="GGDEF"/>
    <property type="match status" value="1"/>
</dbReference>
<dbReference type="PANTHER" id="PTHR45138">
    <property type="entry name" value="REGULATORY COMPONENTS OF SENSORY TRANSDUCTION SYSTEM"/>
    <property type="match status" value="1"/>
</dbReference>
<comment type="cofactor">
    <cofactor evidence="1">
        <name>Mg(2+)</name>
        <dbReference type="ChEBI" id="CHEBI:18420"/>
    </cofactor>
</comment>
<dbReference type="Gene3D" id="3.30.450.40">
    <property type="match status" value="1"/>
</dbReference>
<comment type="catalytic activity">
    <reaction evidence="3">
        <text>2 GTP = 3',3'-c-di-GMP + 2 diphosphate</text>
        <dbReference type="Rhea" id="RHEA:24898"/>
        <dbReference type="ChEBI" id="CHEBI:33019"/>
        <dbReference type="ChEBI" id="CHEBI:37565"/>
        <dbReference type="ChEBI" id="CHEBI:58805"/>
        <dbReference type="EC" id="2.7.7.65"/>
    </reaction>
</comment>
<dbReference type="SUPFAM" id="SSF55781">
    <property type="entry name" value="GAF domain-like"/>
    <property type="match status" value="1"/>
</dbReference>
<keyword evidence="4" id="KW-0175">Coiled coil</keyword>
<proteinExistence type="predicted"/>
<evidence type="ECO:0000313" key="7">
    <source>
        <dbReference type="EMBL" id="QOD57274.1"/>
    </source>
</evidence>
<dbReference type="InterPro" id="IPR000160">
    <property type="entry name" value="GGDEF_dom"/>
</dbReference>
<evidence type="ECO:0000256" key="4">
    <source>
        <dbReference type="SAM" id="Coils"/>
    </source>
</evidence>
<dbReference type="FunFam" id="3.30.70.270:FF:000001">
    <property type="entry name" value="Diguanylate cyclase domain protein"/>
    <property type="match status" value="1"/>
</dbReference>
<dbReference type="EMBL" id="AP018045">
    <property type="protein sequence ID" value="BAX53704.1"/>
    <property type="molecule type" value="Genomic_DNA"/>
</dbReference>
<dbReference type="AlphaFoldDB" id="A0A1Q9H3U6"/>
<evidence type="ECO:0000313" key="8">
    <source>
        <dbReference type="Proteomes" id="UP000218676"/>
    </source>
</evidence>
<dbReference type="SMART" id="SM00267">
    <property type="entry name" value="GGDEF"/>
    <property type="match status" value="1"/>
</dbReference>
<dbReference type="EC" id="2.7.7.65" evidence="2"/>
<dbReference type="GO" id="GO:0043709">
    <property type="term" value="P:cell adhesion involved in single-species biofilm formation"/>
    <property type="evidence" value="ECO:0007669"/>
    <property type="project" value="TreeGrafter"/>
</dbReference>